<dbReference type="GO" id="GO:0046872">
    <property type="term" value="F:metal ion binding"/>
    <property type="evidence" value="ECO:0007669"/>
    <property type="project" value="InterPro"/>
</dbReference>
<dbReference type="Pfam" id="PF25137">
    <property type="entry name" value="ADH_Fe_C"/>
    <property type="match status" value="1"/>
</dbReference>
<dbReference type="AlphaFoldDB" id="A0A2N7PKK1"/>
<dbReference type="InterPro" id="IPR056798">
    <property type="entry name" value="ADH_Fe_C"/>
</dbReference>
<organism evidence="5 6">
    <name type="scientific">Caldimicrobium thiodismutans</name>
    <dbReference type="NCBI Taxonomy" id="1653476"/>
    <lineage>
        <taxon>Bacteria</taxon>
        <taxon>Pseudomonadati</taxon>
        <taxon>Thermodesulfobacteriota</taxon>
        <taxon>Thermodesulfobacteria</taxon>
        <taxon>Thermodesulfobacteriales</taxon>
        <taxon>Thermodesulfobacteriaceae</taxon>
        <taxon>Caldimicrobium</taxon>
    </lineage>
</organism>
<dbReference type="Gene3D" id="1.20.1090.10">
    <property type="entry name" value="Dehydroquinate synthase-like - alpha domain"/>
    <property type="match status" value="1"/>
</dbReference>
<dbReference type="PANTHER" id="PTHR43633:SF1">
    <property type="entry name" value="ALCOHOL DEHYDROGENASE YQHD"/>
    <property type="match status" value="1"/>
</dbReference>
<dbReference type="GO" id="GO:0008106">
    <property type="term" value="F:alcohol dehydrogenase (NADP+) activity"/>
    <property type="evidence" value="ECO:0007669"/>
    <property type="project" value="TreeGrafter"/>
</dbReference>
<name>A0A2N7PKK1_9BACT</name>
<dbReference type="FunFam" id="3.40.50.1970:FF:000003">
    <property type="entry name" value="Alcohol dehydrogenase, iron-containing"/>
    <property type="match status" value="1"/>
</dbReference>
<dbReference type="InterPro" id="IPR044731">
    <property type="entry name" value="BDH-like"/>
</dbReference>
<proteinExistence type="inferred from homology"/>
<comment type="caution">
    <text evidence="5">The sequence shown here is derived from an EMBL/GenBank/DDBJ whole genome shotgun (WGS) entry which is preliminary data.</text>
</comment>
<evidence type="ECO:0000313" key="5">
    <source>
        <dbReference type="EMBL" id="PMP63815.1"/>
    </source>
</evidence>
<comment type="similarity">
    <text evidence="1">Belongs to the iron-containing alcohol dehydrogenase family.</text>
</comment>
<accession>A0A2N7PKK1</accession>
<reference evidence="5 6" key="1">
    <citation type="submission" date="2018-01" db="EMBL/GenBank/DDBJ databases">
        <title>Metagenomic assembled genomes from two thermal pools in the Uzon Caldera, Kamchatka, Russia.</title>
        <authorList>
            <person name="Wilkins L."/>
            <person name="Ettinger C."/>
        </authorList>
    </citation>
    <scope>NUCLEOTIDE SEQUENCE [LARGE SCALE GENOMIC DNA]</scope>
    <source>
        <strain evidence="5">ZAV-15</strain>
    </source>
</reference>
<dbReference type="EMBL" id="PNIE01000027">
    <property type="protein sequence ID" value="PMP63815.1"/>
    <property type="molecule type" value="Genomic_DNA"/>
</dbReference>
<dbReference type="Proteomes" id="UP000235731">
    <property type="component" value="Unassembled WGS sequence"/>
</dbReference>
<dbReference type="PANTHER" id="PTHR43633">
    <property type="entry name" value="ALCOHOL DEHYDROGENASE YQHD"/>
    <property type="match status" value="1"/>
</dbReference>
<protein>
    <submittedName>
        <fullName evidence="5">Uncharacterized protein</fullName>
    </submittedName>
</protein>
<feature type="domain" description="Alcohol dehydrogenase iron-type/glycerol dehydrogenase GldA" evidence="3">
    <location>
        <begin position="9"/>
        <end position="177"/>
    </location>
</feature>
<evidence type="ECO:0000313" key="6">
    <source>
        <dbReference type="Proteomes" id="UP000235731"/>
    </source>
</evidence>
<evidence type="ECO:0000259" key="3">
    <source>
        <dbReference type="Pfam" id="PF00465"/>
    </source>
</evidence>
<dbReference type="InterPro" id="IPR001670">
    <property type="entry name" value="ADH_Fe/GldA"/>
</dbReference>
<dbReference type="CDD" id="cd08187">
    <property type="entry name" value="BDH"/>
    <property type="match status" value="1"/>
</dbReference>
<dbReference type="GO" id="GO:1990362">
    <property type="term" value="F:butanol dehydrogenase (NAD+) activity"/>
    <property type="evidence" value="ECO:0007669"/>
    <property type="project" value="InterPro"/>
</dbReference>
<dbReference type="GO" id="GO:1990002">
    <property type="term" value="F:methylglyoxal reductase (NADPH) (acetol producing) activity"/>
    <property type="evidence" value="ECO:0007669"/>
    <property type="project" value="TreeGrafter"/>
</dbReference>
<sequence>MKDFEFYFPPIIFFGKDSLKRFSKDLSDFGKKAFFIYGKSHLKKTGLYDFILEAFKKKGIDWVEFGGIKPNPTLSQVIEGIRLAKEFNPDFIVAVGGGSVIDAAKAISCGYFYGEKIWDFFERKGVPERALPIITIPTISGSGSEANEVTVITHDEKKIKLSLRASCLFPKVSYLDPTLTFTVPPNYTAYGVMDILSHLFEFFHFRLYYEENLCEDLLVTLMKRLIKEGKKAYLEPENYSARAQVMWISTLALSPWVRAGVGAYRFFLHSLEHPLSGTFDFPHGLGLTILMRAYLKRFGHQAVVRRFYRKVFDLEEGKDLAKRGLKAFEDILNYFNLPKSLKECGLKKEDLPQLIEKACEILFIWKAEREFNKEIVQEIYEIAYEG</sequence>
<dbReference type="Pfam" id="PF00465">
    <property type="entry name" value="Fe-ADH"/>
    <property type="match status" value="1"/>
</dbReference>
<dbReference type="GO" id="GO:0005829">
    <property type="term" value="C:cytosol"/>
    <property type="evidence" value="ECO:0007669"/>
    <property type="project" value="TreeGrafter"/>
</dbReference>
<evidence type="ECO:0000256" key="2">
    <source>
        <dbReference type="ARBA" id="ARBA00023002"/>
    </source>
</evidence>
<feature type="domain" description="Fe-containing alcohol dehydrogenase-like C-terminal" evidence="4">
    <location>
        <begin position="188"/>
        <end position="384"/>
    </location>
</feature>
<dbReference type="SUPFAM" id="SSF56796">
    <property type="entry name" value="Dehydroquinate synthase-like"/>
    <property type="match status" value="1"/>
</dbReference>
<keyword evidence="2" id="KW-0560">Oxidoreductase</keyword>
<dbReference type="Gene3D" id="3.40.50.1970">
    <property type="match status" value="1"/>
</dbReference>
<evidence type="ECO:0000256" key="1">
    <source>
        <dbReference type="ARBA" id="ARBA00007358"/>
    </source>
</evidence>
<evidence type="ECO:0000259" key="4">
    <source>
        <dbReference type="Pfam" id="PF25137"/>
    </source>
</evidence>
<gene>
    <name evidence="5" type="ORF">C0197_01870</name>
</gene>